<dbReference type="EMBL" id="BGZN01000007">
    <property type="protein sequence ID" value="GBR73189.1"/>
    <property type="molecule type" value="Genomic_DNA"/>
</dbReference>
<sequence length="103" mass="12236">MDMARGKVMKIITTLSKDERDSYEVIYNKISCAKQALRANAIPPYAPVQAADRYFREAIFAYADAQYLQEYFWRELARRYGVEQKYMDRLQVDFDTNKLFVKD</sequence>
<proteinExistence type="predicted"/>
<gene>
    <name evidence="1" type="ORF">NO1_0614</name>
</gene>
<evidence type="ECO:0000313" key="2">
    <source>
        <dbReference type="Proteomes" id="UP000269352"/>
    </source>
</evidence>
<dbReference type="AlphaFoldDB" id="A0A388TAA0"/>
<accession>A0A388TAA0</accession>
<reference evidence="1 2" key="1">
    <citation type="journal article" date="2019" name="ISME J.">
        <title>Genome analyses of uncultured TG2/ZB3 bacteria in 'Margulisbacteria' specifically attached to ectosymbiotic spirochetes of protists in the termite gut.</title>
        <authorList>
            <person name="Utami Y.D."/>
            <person name="Kuwahara H."/>
            <person name="Igai K."/>
            <person name="Murakami T."/>
            <person name="Sugaya K."/>
            <person name="Morikawa T."/>
            <person name="Nagura Y."/>
            <person name="Yuki M."/>
            <person name="Deevong P."/>
            <person name="Inoue T."/>
            <person name="Kihara K."/>
            <person name="Lo N."/>
            <person name="Yamada A."/>
            <person name="Ohkuma M."/>
            <person name="Hongoh Y."/>
        </authorList>
    </citation>
    <scope>NUCLEOTIDE SEQUENCE [LARGE SCALE GENOMIC DNA]</scope>
    <source>
        <strain evidence="1">NkOx7-01</strain>
    </source>
</reference>
<evidence type="ECO:0000313" key="1">
    <source>
        <dbReference type="EMBL" id="GBR73189.1"/>
    </source>
</evidence>
<dbReference type="Proteomes" id="UP000269352">
    <property type="component" value="Unassembled WGS sequence"/>
</dbReference>
<organism evidence="1 2">
    <name type="scientific">Termititenax aidoneus</name>
    <dbReference type="NCBI Taxonomy" id="2218524"/>
    <lineage>
        <taxon>Bacteria</taxon>
        <taxon>Bacillati</taxon>
        <taxon>Candidatus Margulisiibacteriota</taxon>
        <taxon>Candidatus Termititenacia</taxon>
        <taxon>Candidatus Termititenacales</taxon>
        <taxon>Candidatus Termititenacaceae</taxon>
        <taxon>Candidatus Termititenax</taxon>
    </lineage>
</organism>
<name>A0A388TAA0_TERA1</name>
<keyword evidence="2" id="KW-1185">Reference proteome</keyword>
<comment type="caution">
    <text evidence="1">The sequence shown here is derived from an EMBL/GenBank/DDBJ whole genome shotgun (WGS) entry which is preliminary data.</text>
</comment>
<protein>
    <submittedName>
        <fullName evidence="1">Uncharacterized protein</fullName>
    </submittedName>
</protein>